<dbReference type="InterPro" id="IPR010223">
    <property type="entry name" value="MinD"/>
</dbReference>
<evidence type="ECO:0000256" key="5">
    <source>
        <dbReference type="ARBA" id="ARBA00023210"/>
    </source>
</evidence>
<dbReference type="GO" id="GO:0005829">
    <property type="term" value="C:cytosol"/>
    <property type="evidence" value="ECO:0007669"/>
    <property type="project" value="TreeGrafter"/>
</dbReference>
<accession>A0A1W1CIL7</accession>
<dbReference type="InterPro" id="IPR050625">
    <property type="entry name" value="ParA/MinD_ATPase"/>
</dbReference>
<evidence type="ECO:0000256" key="4">
    <source>
        <dbReference type="ARBA" id="ARBA00022840"/>
    </source>
</evidence>
<protein>
    <submittedName>
        <fullName evidence="8">Septum site-determining protein MinD</fullName>
    </submittedName>
</protein>
<reference evidence="8" key="1">
    <citation type="submission" date="2016-10" db="EMBL/GenBank/DDBJ databases">
        <authorList>
            <person name="de Groot N.N."/>
        </authorList>
    </citation>
    <scope>NUCLEOTIDE SEQUENCE</scope>
</reference>
<dbReference type="GO" id="GO:0005524">
    <property type="term" value="F:ATP binding"/>
    <property type="evidence" value="ECO:0007669"/>
    <property type="project" value="UniProtKB-KW"/>
</dbReference>
<evidence type="ECO:0000256" key="6">
    <source>
        <dbReference type="ARBA" id="ARBA00023306"/>
    </source>
</evidence>
<keyword evidence="4" id="KW-0067">ATP-binding</keyword>
<keyword evidence="3" id="KW-0547">Nucleotide-binding</keyword>
<feature type="domain" description="AAA" evidence="7">
    <location>
        <begin position="2"/>
        <end position="168"/>
    </location>
</feature>
<evidence type="ECO:0000256" key="2">
    <source>
        <dbReference type="ARBA" id="ARBA00022618"/>
    </source>
</evidence>
<evidence type="ECO:0000313" key="8">
    <source>
        <dbReference type="EMBL" id="SFV65619.1"/>
    </source>
</evidence>
<dbReference type="Gene3D" id="3.40.50.300">
    <property type="entry name" value="P-loop containing nucleotide triphosphate hydrolases"/>
    <property type="match status" value="1"/>
</dbReference>
<dbReference type="InterPro" id="IPR025501">
    <property type="entry name" value="MinD_FleN"/>
</dbReference>
<gene>
    <name evidence="8" type="ORF">MNB_SUP05-5-288</name>
</gene>
<dbReference type="NCBIfam" id="TIGR01968">
    <property type="entry name" value="minD_bact"/>
    <property type="match status" value="1"/>
</dbReference>
<name>A0A1W1CIL7_9ZZZZ</name>
<dbReference type="GO" id="GO:0009898">
    <property type="term" value="C:cytoplasmic side of plasma membrane"/>
    <property type="evidence" value="ECO:0007669"/>
    <property type="project" value="TreeGrafter"/>
</dbReference>
<keyword evidence="5" id="KW-0717">Septation</keyword>
<dbReference type="AlphaFoldDB" id="A0A1W1CIL7"/>
<proteinExistence type="inferred from homology"/>
<comment type="similarity">
    <text evidence="1">Belongs to the ParA family. MinD subfamily.</text>
</comment>
<keyword evidence="2" id="KW-0132">Cell division</keyword>
<dbReference type="InterPro" id="IPR025669">
    <property type="entry name" value="AAA_dom"/>
</dbReference>
<dbReference type="PIRSF" id="PIRSF003092">
    <property type="entry name" value="MinD"/>
    <property type="match status" value="1"/>
</dbReference>
<dbReference type="EMBL" id="FPHJ01000048">
    <property type="protein sequence ID" value="SFV65619.1"/>
    <property type="molecule type" value="Genomic_DNA"/>
</dbReference>
<evidence type="ECO:0000256" key="1">
    <source>
        <dbReference type="ARBA" id="ARBA00010257"/>
    </source>
</evidence>
<dbReference type="InterPro" id="IPR027417">
    <property type="entry name" value="P-loop_NTPase"/>
</dbReference>
<dbReference type="PANTHER" id="PTHR43384:SF6">
    <property type="entry name" value="SEPTUM SITE-DETERMINING PROTEIN MIND HOMOLOG, CHLOROPLASTIC"/>
    <property type="match status" value="1"/>
</dbReference>
<dbReference type="Pfam" id="PF13614">
    <property type="entry name" value="AAA_31"/>
    <property type="match status" value="1"/>
</dbReference>
<evidence type="ECO:0000256" key="3">
    <source>
        <dbReference type="ARBA" id="ARBA00022741"/>
    </source>
</evidence>
<dbReference type="GO" id="GO:0016887">
    <property type="term" value="F:ATP hydrolysis activity"/>
    <property type="evidence" value="ECO:0007669"/>
    <property type="project" value="InterPro"/>
</dbReference>
<sequence length="263" mass="29227">MSKVISIISGKGGVGKTTTSVNIATGLSLKGYKTVIIDFDMGLSNVDLVLGCSAKVKYNFCDVVNNNVTIKQALIQKEDIDNLSVLAASDTIDDCALTIQSVEKIINELKKEFDFIICDAPAGIEQNALMSIYFADDIIIVVNPEISSIRDSMRLMEFIKEKITRNVKLDILITRYIPTLVEKGDMLSIDDVKEILELDIIGVISESSNIIKSSNIGMPVINLGKSEVQQCYEDLVLRILGNKVEMRFVEENTKDKIKRWLKI</sequence>
<organism evidence="8">
    <name type="scientific">hydrothermal vent metagenome</name>
    <dbReference type="NCBI Taxonomy" id="652676"/>
    <lineage>
        <taxon>unclassified sequences</taxon>
        <taxon>metagenomes</taxon>
        <taxon>ecological metagenomes</taxon>
    </lineage>
</organism>
<keyword evidence="6" id="KW-0131">Cell cycle</keyword>
<dbReference type="GO" id="GO:0051782">
    <property type="term" value="P:negative regulation of cell division"/>
    <property type="evidence" value="ECO:0007669"/>
    <property type="project" value="TreeGrafter"/>
</dbReference>
<dbReference type="PANTHER" id="PTHR43384">
    <property type="entry name" value="SEPTUM SITE-DETERMINING PROTEIN MIND HOMOLOG, CHLOROPLASTIC-RELATED"/>
    <property type="match status" value="1"/>
</dbReference>
<evidence type="ECO:0000259" key="7">
    <source>
        <dbReference type="Pfam" id="PF13614"/>
    </source>
</evidence>
<dbReference type="SUPFAM" id="SSF52540">
    <property type="entry name" value="P-loop containing nucleoside triphosphate hydrolases"/>
    <property type="match status" value="1"/>
</dbReference>
<dbReference type="GO" id="GO:0000917">
    <property type="term" value="P:division septum assembly"/>
    <property type="evidence" value="ECO:0007669"/>
    <property type="project" value="UniProtKB-KW"/>
</dbReference>